<feature type="compositionally biased region" description="Polar residues" evidence="2">
    <location>
        <begin position="1"/>
        <end position="11"/>
    </location>
</feature>
<reference evidence="4" key="1">
    <citation type="journal article" date="2021" name="ISME J.">
        <title>Evolutionary origin and ecological implication of a unique nif island in free-living Bradyrhizobium lineages.</title>
        <authorList>
            <person name="Tao J."/>
        </authorList>
    </citation>
    <scope>NUCLEOTIDE SEQUENCE [LARGE SCALE GENOMIC DNA]</scope>
    <source>
        <strain evidence="4">SZCCT0094</strain>
    </source>
</reference>
<feature type="region of interest" description="Disordered" evidence="2">
    <location>
        <begin position="238"/>
        <end position="274"/>
    </location>
</feature>
<feature type="coiled-coil region" evidence="1">
    <location>
        <begin position="165"/>
        <end position="192"/>
    </location>
</feature>
<gene>
    <name evidence="3" type="ORF">JQ619_10565</name>
</gene>
<sequence>MQSTQNVQQIDPSEVGLAPEKPGKASYDQLYRRVLREVLTRIDTRLAAIERPGVAADAAAAASTAEATSAEGGRWARLKVKIPLGKLRGRTGVGLALLALLVGGSVAWSQRDATTSLMDRWMPSSAEASQDEASGQGHEDGMMSNASLRGSDDGAASGAGGATMMQRMARDIAELQQGIEQIKATQDQASRDHTRAIEQLQAGQDQLMRLVSRMSNQAAQARGTAPPQQQIIVNPQRTTTGLARPQPAQPQQQGSTIGTFLTRNTSGIQSPMPR</sequence>
<keyword evidence="1" id="KW-0175">Coiled coil</keyword>
<organism evidence="3 4">
    <name type="scientific">Bradyrhizobium denitrificans</name>
    <dbReference type="NCBI Taxonomy" id="2734912"/>
    <lineage>
        <taxon>Bacteria</taxon>
        <taxon>Pseudomonadati</taxon>
        <taxon>Pseudomonadota</taxon>
        <taxon>Alphaproteobacteria</taxon>
        <taxon>Hyphomicrobiales</taxon>
        <taxon>Nitrobacteraceae</taxon>
        <taxon>Bradyrhizobium</taxon>
    </lineage>
</organism>
<feature type="compositionally biased region" description="Polar residues" evidence="2">
    <location>
        <begin position="254"/>
        <end position="274"/>
    </location>
</feature>
<evidence type="ECO:0008006" key="5">
    <source>
        <dbReference type="Google" id="ProtNLM"/>
    </source>
</evidence>
<comment type="caution">
    <text evidence="3">The sequence shown here is derived from an EMBL/GenBank/DDBJ whole genome shotgun (WGS) entry which is preliminary data.</text>
</comment>
<evidence type="ECO:0000256" key="1">
    <source>
        <dbReference type="SAM" id="Coils"/>
    </source>
</evidence>
<dbReference type="EMBL" id="JAFCLK010000008">
    <property type="protein sequence ID" value="MBR1136208.1"/>
    <property type="molecule type" value="Genomic_DNA"/>
</dbReference>
<protein>
    <recommendedName>
        <fullName evidence="5">DUF3618 domain-containing protein</fullName>
    </recommendedName>
</protein>
<name>A0ABS5G4N1_9BRAD</name>
<accession>A0ABS5G4N1</accession>
<dbReference type="Proteomes" id="UP001314635">
    <property type="component" value="Unassembled WGS sequence"/>
</dbReference>
<proteinExistence type="predicted"/>
<evidence type="ECO:0000313" key="4">
    <source>
        <dbReference type="Proteomes" id="UP001314635"/>
    </source>
</evidence>
<keyword evidence="4" id="KW-1185">Reference proteome</keyword>
<evidence type="ECO:0000256" key="2">
    <source>
        <dbReference type="SAM" id="MobiDB-lite"/>
    </source>
</evidence>
<feature type="region of interest" description="Disordered" evidence="2">
    <location>
        <begin position="1"/>
        <end position="22"/>
    </location>
</feature>
<dbReference type="RefSeq" id="WP_172236510.1">
    <property type="nucleotide sequence ID" value="NZ_JABFDP010000009.1"/>
</dbReference>
<feature type="region of interest" description="Disordered" evidence="2">
    <location>
        <begin position="123"/>
        <end position="160"/>
    </location>
</feature>
<evidence type="ECO:0000313" key="3">
    <source>
        <dbReference type="EMBL" id="MBR1136208.1"/>
    </source>
</evidence>